<feature type="compositionally biased region" description="Low complexity" evidence="1">
    <location>
        <begin position="1"/>
        <end position="28"/>
    </location>
</feature>
<feature type="region of interest" description="Disordered" evidence="1">
    <location>
        <begin position="1"/>
        <end position="54"/>
    </location>
</feature>
<dbReference type="EMBL" id="JAGRRH010000023">
    <property type="protein sequence ID" value="KAG7344195.1"/>
    <property type="molecule type" value="Genomic_DNA"/>
</dbReference>
<evidence type="ECO:0000313" key="2">
    <source>
        <dbReference type="EMBL" id="KAG7344195.1"/>
    </source>
</evidence>
<evidence type="ECO:0000256" key="1">
    <source>
        <dbReference type="SAM" id="MobiDB-lite"/>
    </source>
</evidence>
<comment type="caution">
    <text evidence="2">The sequence shown here is derived from an EMBL/GenBank/DDBJ whole genome shotgun (WGS) entry which is preliminary data.</text>
</comment>
<reference evidence="2" key="2">
    <citation type="submission" date="2021-04" db="EMBL/GenBank/DDBJ databases">
        <authorList>
            <person name="Podell S."/>
        </authorList>
    </citation>
    <scope>NUCLEOTIDE SEQUENCE</scope>
    <source>
        <strain evidence="2">Hildebrandi</strain>
    </source>
</reference>
<evidence type="ECO:0000313" key="3">
    <source>
        <dbReference type="Proteomes" id="UP000693970"/>
    </source>
</evidence>
<protein>
    <submittedName>
        <fullName evidence="2">Uncharacterized protein</fullName>
    </submittedName>
</protein>
<accession>A0A9K3KI93</accession>
<feature type="compositionally biased region" description="Basic residues" evidence="1">
    <location>
        <begin position="29"/>
        <end position="45"/>
    </location>
</feature>
<dbReference type="AlphaFoldDB" id="A0A9K3KI93"/>
<sequence>MPTTRSQSRTSRHATTTTTTTATASAATKKARIPCHRRPAKKSKKQPQQAAAAAAKRRKLKLMESIDNGKLRWYDLPSKYKKDVEFALCCRHSKKTKWEKTRLYFRAALQVVTDKERLYREWAFAYPEDLRHDPFLWGDSNLWEEAPQQVKSDRQFMKYVVNIYPHLFWVISQNLKDDETFLQELLEQNVATLTFFPESIFRKFTQFLEIRWIRKYCHNVGNEEPLSLSYAGVQIPNEYWQDLDFVRNTWFAAGGTLHYLLPKCVFDDEEMLLTQAKQYYSHPMRKEGHYCQDPEYHCRLSDRLKADKAFLRSLIEIATPGHVRKLLFEYSPYEKDEELVILLFSKKHNRFCEQMEFWRPKIKSKVKEYERFFQGILWGTHINSGSPLSMLDQGKDSNIIKTNIASFLDFPIGNRFVELMRAKEHFGLKRETLFTGETSREKFFYDTSDNSLFFYSESGEAFEPEEDHYAYGHYSSDEYPEYGSSFDDSFDDRSYDY</sequence>
<feature type="region of interest" description="Disordered" evidence="1">
    <location>
        <begin position="472"/>
        <end position="497"/>
    </location>
</feature>
<keyword evidence="3" id="KW-1185">Reference proteome</keyword>
<organism evidence="2 3">
    <name type="scientific">Nitzschia inconspicua</name>
    <dbReference type="NCBI Taxonomy" id="303405"/>
    <lineage>
        <taxon>Eukaryota</taxon>
        <taxon>Sar</taxon>
        <taxon>Stramenopiles</taxon>
        <taxon>Ochrophyta</taxon>
        <taxon>Bacillariophyta</taxon>
        <taxon>Bacillariophyceae</taxon>
        <taxon>Bacillariophycidae</taxon>
        <taxon>Bacillariales</taxon>
        <taxon>Bacillariaceae</taxon>
        <taxon>Nitzschia</taxon>
    </lineage>
</organism>
<proteinExistence type="predicted"/>
<gene>
    <name evidence="2" type="ORF">IV203_022203</name>
</gene>
<dbReference type="Proteomes" id="UP000693970">
    <property type="component" value="Unassembled WGS sequence"/>
</dbReference>
<reference evidence="2" key="1">
    <citation type="journal article" date="2021" name="Sci. Rep.">
        <title>Diploid genomic architecture of Nitzschia inconspicua, an elite biomass production diatom.</title>
        <authorList>
            <person name="Oliver A."/>
            <person name="Podell S."/>
            <person name="Pinowska A."/>
            <person name="Traller J.C."/>
            <person name="Smith S.R."/>
            <person name="McClure R."/>
            <person name="Beliaev A."/>
            <person name="Bohutskyi P."/>
            <person name="Hill E.A."/>
            <person name="Rabines A."/>
            <person name="Zheng H."/>
            <person name="Allen L.Z."/>
            <person name="Kuo A."/>
            <person name="Grigoriev I.V."/>
            <person name="Allen A.E."/>
            <person name="Hazlebeck D."/>
            <person name="Allen E.E."/>
        </authorList>
    </citation>
    <scope>NUCLEOTIDE SEQUENCE</scope>
    <source>
        <strain evidence="2">Hildebrandi</strain>
    </source>
</reference>
<name>A0A9K3KI93_9STRA</name>